<organism evidence="15 16">
    <name type="scientific">Plectus sambesii</name>
    <dbReference type="NCBI Taxonomy" id="2011161"/>
    <lineage>
        <taxon>Eukaryota</taxon>
        <taxon>Metazoa</taxon>
        <taxon>Ecdysozoa</taxon>
        <taxon>Nematoda</taxon>
        <taxon>Chromadorea</taxon>
        <taxon>Plectida</taxon>
        <taxon>Plectina</taxon>
        <taxon>Plectoidea</taxon>
        <taxon>Plectidae</taxon>
        <taxon>Plectus</taxon>
    </lineage>
</organism>
<evidence type="ECO:0000313" key="15">
    <source>
        <dbReference type="Proteomes" id="UP000887566"/>
    </source>
</evidence>
<evidence type="ECO:0000256" key="1">
    <source>
        <dbReference type="ARBA" id="ARBA00004115"/>
    </source>
</evidence>
<feature type="domain" description="EMC1 first beta-propeller" evidence="14">
    <location>
        <begin position="23"/>
        <end position="393"/>
    </location>
</feature>
<dbReference type="AlphaFoldDB" id="A0A914WA31"/>
<dbReference type="InterPro" id="IPR015943">
    <property type="entry name" value="WD40/YVTN_repeat-like_dom_sf"/>
</dbReference>
<dbReference type="Gene3D" id="2.130.10.10">
    <property type="entry name" value="YVTN repeat-like/Quinoprotein amine dehydrogenase"/>
    <property type="match status" value="2"/>
</dbReference>
<dbReference type="PANTHER" id="PTHR21573">
    <property type="entry name" value="ER MEMBRANE PROTEIN COMPLEX SUBUNIT 1"/>
    <property type="match status" value="1"/>
</dbReference>
<sequence length="966" mass="106106">MRWWSVVLWLVSLLVISLNPAVALFEDQIGKSDWRLQFVGCPTQIVLDRSKAGKPSDSVIVATDHNVIASLSPTTGEIAWRQTQEQRPGVQSIIANRGKLIASIASNGRVVRVWDKPSGYLKWEKTLREESTSSNGAVTFIDDATVVALTDNMVVAFNSQSGDQLWKQTLEEKVLWFGLVRGSDAVTVVGGVHRSAAHVVTLDMKNGAKQKLQTLPAPWFAKQSCLLSGSMLACAGDNGVHTVDVSSSPLQTHSAIVAETTSVRDLDIEGFVGVGFASSSALSVFRLSPTAAPALVVKFDQYDAVSAALTAEKKPILVVVRNLNRVSYFDLSTGQEETSWSAEITGENRAPAKQLALLIAGSERELLVVGQDCRVDFLVHQSSSLNLEWSRHEALAAISSVEMVDLPLSEAQANIEAEFASGDESILRTLSRRLSTQITQIRRALLHAGDEILSTTGLLGDRRTALSDWLDSLRNGDTDARKRKSNNNQEPFERDYFNLHKMIVVTTLNGKLYGLDNRQGAIVWQLWVGADLEPLSSVEGRSVPLFVQRTTAHYPFPAQCVFAAKHKTTGKGVLVTFDPISGKVVDRVQLAASVKQIALLPYTNANDIHSVIVVDNNNHATLHPNDARIPADSPIYLMSVVAETGELTGSRYNAASKKLEVVWTSTLGLDDREKVVHVMSKRFGEHVHSQGRVLGDRSVLYKYSNPNLVALAALSDVDAKDPKSAGGLLTIFLIDSVNGRVLYAGKHHKASGPVHMIHCENWLTYSFWNEKARRMELNVLEMFEGHVQSDPQRFSSLAPTLQPPIVMKQGYIFPQGVSAITVTETDRGMTNRNVLIAMPFGGILEVPKSFLDPRRPIEPTMEHREEGLIPYMPEIPVATENILNYNQTAVGVRAIKTSASGLESTSLMLAYGLDLFFTRLNPSGTFDILKDDFDHLLISLVLFALIVASVVSKKFAKHRDLKQAWR</sequence>
<keyword evidence="5 11" id="KW-0812">Transmembrane</keyword>
<evidence type="ECO:0000256" key="9">
    <source>
        <dbReference type="ARBA" id="ARBA00023136"/>
    </source>
</evidence>
<dbReference type="WBParaSite" id="PSAMB.scaffold337size56025.g4646.t1">
    <property type="protein sequence ID" value="PSAMB.scaffold337size56025.g4646.t1"/>
    <property type="gene ID" value="PSAMB.scaffold337size56025.g4646"/>
</dbReference>
<evidence type="ECO:0000259" key="14">
    <source>
        <dbReference type="Pfam" id="PF25293"/>
    </source>
</evidence>
<evidence type="ECO:0000256" key="7">
    <source>
        <dbReference type="ARBA" id="ARBA00022824"/>
    </source>
</evidence>
<evidence type="ECO:0000256" key="3">
    <source>
        <dbReference type="ARBA" id="ARBA00011276"/>
    </source>
</evidence>
<feature type="signal peptide" evidence="12">
    <location>
        <begin position="1"/>
        <end position="23"/>
    </location>
</feature>
<accession>A0A914WA31</accession>
<evidence type="ECO:0000256" key="8">
    <source>
        <dbReference type="ARBA" id="ARBA00022989"/>
    </source>
</evidence>
<dbReference type="InterPro" id="IPR011678">
    <property type="entry name" value="EMC1_C"/>
</dbReference>
<feature type="transmembrane region" description="Helical" evidence="11">
    <location>
        <begin position="936"/>
        <end position="956"/>
    </location>
</feature>
<evidence type="ECO:0000259" key="13">
    <source>
        <dbReference type="Pfam" id="PF07774"/>
    </source>
</evidence>
<keyword evidence="10" id="KW-0325">Glycoprotein</keyword>
<dbReference type="PANTHER" id="PTHR21573:SF0">
    <property type="entry name" value="ER MEMBRANE PROTEIN COMPLEX SUBUNIT 1"/>
    <property type="match status" value="1"/>
</dbReference>
<name>A0A914WA31_9BILA</name>
<reference evidence="16" key="1">
    <citation type="submission" date="2022-11" db="UniProtKB">
        <authorList>
            <consortium name="WormBaseParasite"/>
        </authorList>
    </citation>
    <scope>IDENTIFICATION</scope>
</reference>
<dbReference type="InterPro" id="IPR058545">
    <property type="entry name" value="Beta-prop_EMC1_1st"/>
</dbReference>
<proteinExistence type="inferred from homology"/>
<evidence type="ECO:0000256" key="2">
    <source>
        <dbReference type="ARBA" id="ARBA00007904"/>
    </source>
</evidence>
<dbReference type="GO" id="GO:0034975">
    <property type="term" value="P:protein folding in endoplasmic reticulum"/>
    <property type="evidence" value="ECO:0007669"/>
    <property type="project" value="TreeGrafter"/>
</dbReference>
<evidence type="ECO:0000256" key="12">
    <source>
        <dbReference type="SAM" id="SignalP"/>
    </source>
</evidence>
<evidence type="ECO:0000256" key="6">
    <source>
        <dbReference type="ARBA" id="ARBA00022729"/>
    </source>
</evidence>
<evidence type="ECO:0000256" key="4">
    <source>
        <dbReference type="ARBA" id="ARBA00020824"/>
    </source>
</evidence>
<dbReference type="SMART" id="SM00564">
    <property type="entry name" value="PQQ"/>
    <property type="match status" value="3"/>
</dbReference>
<comment type="similarity">
    <text evidence="2">Belongs to the EMC1 family.</text>
</comment>
<evidence type="ECO:0000256" key="5">
    <source>
        <dbReference type="ARBA" id="ARBA00022692"/>
    </source>
</evidence>
<evidence type="ECO:0000256" key="10">
    <source>
        <dbReference type="ARBA" id="ARBA00023180"/>
    </source>
</evidence>
<keyword evidence="6 12" id="KW-0732">Signal</keyword>
<evidence type="ECO:0000313" key="16">
    <source>
        <dbReference type="WBParaSite" id="PSAMB.scaffold337size56025.g4646.t1"/>
    </source>
</evidence>
<dbReference type="InterPro" id="IPR018391">
    <property type="entry name" value="PQQ_b-propeller_rpt"/>
</dbReference>
<dbReference type="SUPFAM" id="SSF50998">
    <property type="entry name" value="Quinoprotein alcohol dehydrogenase-like"/>
    <property type="match status" value="2"/>
</dbReference>
<keyword evidence="7" id="KW-0256">Endoplasmic reticulum</keyword>
<dbReference type="GO" id="GO:0072546">
    <property type="term" value="C:EMC complex"/>
    <property type="evidence" value="ECO:0007669"/>
    <property type="project" value="InterPro"/>
</dbReference>
<comment type="subcellular location">
    <subcellularLocation>
        <location evidence="1">Endoplasmic reticulum membrane</location>
        <topology evidence="1">Single-pass type I membrane protein</topology>
    </subcellularLocation>
</comment>
<feature type="domain" description="ER membrane protein complex subunit 1 C-terminal" evidence="13">
    <location>
        <begin position="759"/>
        <end position="965"/>
    </location>
</feature>
<dbReference type="Pfam" id="PF07774">
    <property type="entry name" value="EMC1_C"/>
    <property type="match status" value="1"/>
</dbReference>
<feature type="chain" id="PRO_5036719239" description="ER membrane protein complex subunit 1" evidence="12">
    <location>
        <begin position="24"/>
        <end position="966"/>
    </location>
</feature>
<protein>
    <recommendedName>
        <fullName evidence="4">ER membrane protein complex subunit 1</fullName>
    </recommendedName>
</protein>
<keyword evidence="15" id="KW-1185">Reference proteome</keyword>
<keyword evidence="9 11" id="KW-0472">Membrane</keyword>
<keyword evidence="8 11" id="KW-1133">Transmembrane helix</keyword>
<comment type="subunit">
    <text evidence="3">Component of the ER membrane protein complex (EMC).</text>
</comment>
<dbReference type="Pfam" id="PF25293">
    <property type="entry name" value="Beta-prop_EMC1_N"/>
    <property type="match status" value="1"/>
</dbReference>
<evidence type="ECO:0000256" key="11">
    <source>
        <dbReference type="SAM" id="Phobius"/>
    </source>
</evidence>
<dbReference type="Proteomes" id="UP000887566">
    <property type="component" value="Unplaced"/>
</dbReference>
<dbReference type="InterPro" id="IPR011047">
    <property type="entry name" value="Quinoprotein_ADH-like_sf"/>
</dbReference>
<dbReference type="InterPro" id="IPR026895">
    <property type="entry name" value="EMC1"/>
</dbReference>